<protein>
    <recommendedName>
        <fullName evidence="4">DUF2177 domain-containing protein</fullName>
    </recommendedName>
</protein>
<sequence>MKLLLPFGVLFAMYIAIIILDYIWLGILTKKFIIDQFGSLISVKDGSIQTNIPVGLLAWLAIAAGAYIFAVAPAGSAGRAAFMGAVFGFIAYAIYDLTNLTFITNYPTKFVLVDIAWGTFLCSAIAFIGFFTRSLFLK</sequence>
<dbReference type="KEGG" id="pace:A6070_09365"/>
<feature type="transmembrane region" description="Helical" evidence="1">
    <location>
        <begin position="7"/>
        <end position="28"/>
    </location>
</feature>
<evidence type="ECO:0000256" key="1">
    <source>
        <dbReference type="SAM" id="Phobius"/>
    </source>
</evidence>
<dbReference type="RefSeq" id="WP_072285525.1">
    <property type="nucleotide sequence ID" value="NZ_CP015455.1"/>
</dbReference>
<keyword evidence="3" id="KW-1185">Reference proteome</keyword>
<keyword evidence="1" id="KW-0472">Membrane</keyword>
<keyword evidence="1" id="KW-1133">Transmembrane helix</keyword>
<dbReference type="InterPro" id="IPR018687">
    <property type="entry name" value="DUF2177_membr"/>
</dbReference>
<reference evidence="2 3" key="1">
    <citation type="journal article" date="2017" name="Genome Announc.">
        <title>Complete Genome Sequences of Two Acetylene-Fermenting Pelobacter acetylenicus Strains.</title>
        <authorList>
            <person name="Sutton J.M."/>
            <person name="Baesman S.M."/>
            <person name="Fierst J.L."/>
            <person name="Poret-Peterson A.T."/>
            <person name="Oremland R.S."/>
            <person name="Dunlap D.S."/>
            <person name="Akob D.M."/>
        </authorList>
    </citation>
    <scope>NUCLEOTIDE SEQUENCE [LARGE SCALE GENOMIC DNA]</scope>
    <source>
        <strain evidence="2 3">DSM 3247</strain>
    </source>
</reference>
<dbReference type="EMBL" id="CP015518">
    <property type="protein sequence ID" value="APG23716.1"/>
    <property type="molecule type" value="Genomic_DNA"/>
</dbReference>
<evidence type="ECO:0008006" key="4">
    <source>
        <dbReference type="Google" id="ProtNLM"/>
    </source>
</evidence>
<proteinExistence type="predicted"/>
<evidence type="ECO:0000313" key="2">
    <source>
        <dbReference type="EMBL" id="APG23716.1"/>
    </source>
</evidence>
<dbReference type="Proteomes" id="UP000182264">
    <property type="component" value="Chromosome"/>
</dbReference>
<feature type="transmembrane region" description="Helical" evidence="1">
    <location>
        <begin position="115"/>
        <end position="136"/>
    </location>
</feature>
<evidence type="ECO:0000313" key="3">
    <source>
        <dbReference type="Proteomes" id="UP000182264"/>
    </source>
</evidence>
<dbReference type="STRING" id="29542.A6070_09365"/>
<dbReference type="AlphaFoldDB" id="A0A1L3GCP9"/>
<feature type="transmembrane region" description="Helical" evidence="1">
    <location>
        <begin position="48"/>
        <end position="70"/>
    </location>
</feature>
<gene>
    <name evidence="2" type="ORF">A7E75_00755</name>
</gene>
<name>A0A1L3GCP9_SYNAC</name>
<organism evidence="2 3">
    <name type="scientific">Syntrophotalea acetylenica</name>
    <name type="common">Pelobacter acetylenicus</name>
    <dbReference type="NCBI Taxonomy" id="29542"/>
    <lineage>
        <taxon>Bacteria</taxon>
        <taxon>Pseudomonadati</taxon>
        <taxon>Thermodesulfobacteriota</taxon>
        <taxon>Desulfuromonadia</taxon>
        <taxon>Desulfuromonadales</taxon>
        <taxon>Syntrophotaleaceae</taxon>
        <taxon>Syntrophotalea</taxon>
    </lineage>
</organism>
<accession>A0A1L3GCP9</accession>
<dbReference type="OrthoDB" id="166547at2"/>
<dbReference type="Pfam" id="PF09945">
    <property type="entry name" value="DUF2177"/>
    <property type="match status" value="1"/>
</dbReference>
<feature type="transmembrane region" description="Helical" evidence="1">
    <location>
        <begin position="77"/>
        <end position="95"/>
    </location>
</feature>
<keyword evidence="1" id="KW-0812">Transmembrane</keyword>